<evidence type="ECO:0000313" key="1">
    <source>
        <dbReference type="EMBL" id="CAG6398089.1"/>
    </source>
</evidence>
<dbReference type="Proteomes" id="UP001152519">
    <property type="component" value="Unassembled WGS sequence"/>
</dbReference>
<sequence length="57" mass="5927">MGILAVALLLAVVGVLFVPAPFKTAAVGLVGVPVIAWMTRRDHREPSPPGGVHSEEP</sequence>
<gene>
    <name evidence="1" type="ORF">SCOCK_630034</name>
</gene>
<organism evidence="1 2">
    <name type="scientific">Actinacidiphila cocklensis</name>
    <dbReference type="NCBI Taxonomy" id="887465"/>
    <lineage>
        <taxon>Bacteria</taxon>
        <taxon>Bacillati</taxon>
        <taxon>Actinomycetota</taxon>
        <taxon>Actinomycetes</taxon>
        <taxon>Kitasatosporales</taxon>
        <taxon>Streptomycetaceae</taxon>
        <taxon>Actinacidiphila</taxon>
    </lineage>
</organism>
<reference evidence="1" key="1">
    <citation type="submission" date="2021-05" db="EMBL/GenBank/DDBJ databases">
        <authorList>
            <person name="Arsene-Ploetze F."/>
        </authorList>
    </citation>
    <scope>NUCLEOTIDE SEQUENCE</scope>
    <source>
        <strain evidence="1">DSM 42138</strain>
    </source>
</reference>
<name>A0A9W4EB53_9ACTN</name>
<comment type="caution">
    <text evidence="1">The sequence shown here is derived from an EMBL/GenBank/DDBJ whole genome shotgun (WGS) entry which is preliminary data.</text>
</comment>
<keyword evidence="2" id="KW-1185">Reference proteome</keyword>
<evidence type="ECO:0000313" key="2">
    <source>
        <dbReference type="Proteomes" id="UP001152519"/>
    </source>
</evidence>
<accession>A0A9W4EB53</accession>
<protein>
    <submittedName>
        <fullName evidence="1">Uncharacterized protein</fullName>
    </submittedName>
</protein>
<dbReference type="EMBL" id="CAJSLV010000096">
    <property type="protein sequence ID" value="CAG6398089.1"/>
    <property type="molecule type" value="Genomic_DNA"/>
</dbReference>
<proteinExistence type="predicted"/>
<dbReference type="AlphaFoldDB" id="A0A9W4EB53"/>